<dbReference type="SUPFAM" id="SSF47592">
    <property type="entry name" value="SWIB/MDM2 domain"/>
    <property type="match status" value="1"/>
</dbReference>
<dbReference type="PROSITE" id="PS50103">
    <property type="entry name" value="ZF_C3H1"/>
    <property type="match status" value="1"/>
</dbReference>
<feature type="region of interest" description="Disordered" evidence="6">
    <location>
        <begin position="535"/>
        <end position="590"/>
    </location>
</feature>
<dbReference type="InterPro" id="IPR003121">
    <property type="entry name" value="SWIB_MDM2_domain"/>
</dbReference>
<feature type="region of interest" description="Disordered" evidence="6">
    <location>
        <begin position="873"/>
        <end position="893"/>
    </location>
</feature>
<dbReference type="EMBL" id="JANQDX010000017">
    <property type="protein sequence ID" value="KAL0907844.1"/>
    <property type="molecule type" value="Genomic_DNA"/>
</dbReference>
<dbReference type="InterPro" id="IPR058668">
    <property type="entry name" value="NERD_dom"/>
</dbReference>
<dbReference type="InterPro" id="IPR019835">
    <property type="entry name" value="SWIB_domain"/>
</dbReference>
<feature type="compositionally biased region" description="Basic residues" evidence="6">
    <location>
        <begin position="258"/>
        <end position="268"/>
    </location>
</feature>
<dbReference type="PANTHER" id="PTHR46695">
    <property type="entry name" value="ZINC FINGER CCCH DOMAIN-CONTAINING PROTEIN 44-RELATED"/>
    <property type="match status" value="1"/>
</dbReference>
<dbReference type="InterPro" id="IPR000571">
    <property type="entry name" value="Znf_CCCH"/>
</dbReference>
<evidence type="ECO:0000313" key="13">
    <source>
        <dbReference type="Proteomes" id="UP001552299"/>
    </source>
</evidence>
<dbReference type="FunFam" id="3.30.40.10:FF:000303">
    <property type="entry name" value="Zinc finger CCCH domain-containing protein 19"/>
    <property type="match status" value="1"/>
</dbReference>
<dbReference type="Gene3D" id="3.90.70.200">
    <property type="entry name" value="Plus-3 domain"/>
    <property type="match status" value="1"/>
</dbReference>
<dbReference type="SMART" id="SM00356">
    <property type="entry name" value="ZnF_C3H1"/>
    <property type="match status" value="1"/>
</dbReference>
<evidence type="ECO:0000256" key="5">
    <source>
        <dbReference type="PROSITE-ProRule" id="PRU00723"/>
    </source>
</evidence>
<feature type="region of interest" description="Disordered" evidence="6">
    <location>
        <begin position="1339"/>
        <end position="1360"/>
    </location>
</feature>
<evidence type="ECO:0000259" key="10">
    <source>
        <dbReference type="PROSITE" id="PS51360"/>
    </source>
</evidence>
<feature type="region of interest" description="Disordered" evidence="6">
    <location>
        <begin position="1010"/>
        <end position="1031"/>
    </location>
</feature>
<feature type="compositionally biased region" description="Basic residues" evidence="6">
    <location>
        <begin position="560"/>
        <end position="572"/>
    </location>
</feature>
<feature type="compositionally biased region" description="Polar residues" evidence="6">
    <location>
        <begin position="1342"/>
        <end position="1353"/>
    </location>
</feature>
<dbReference type="InterPro" id="IPR019786">
    <property type="entry name" value="Zinc_finger_PHD-type_CS"/>
</dbReference>
<protein>
    <recommendedName>
        <fullName evidence="14">Zinc finger CCCH domain-containing protein 19</fullName>
    </recommendedName>
</protein>
<dbReference type="CDD" id="cd00072">
    <property type="entry name" value="GYF"/>
    <property type="match status" value="1"/>
</dbReference>
<dbReference type="FunFam" id="3.90.70.200:FF:000002">
    <property type="entry name" value="Zinc finger CCCH domain-containing protein 19"/>
    <property type="match status" value="1"/>
</dbReference>
<evidence type="ECO:0000256" key="6">
    <source>
        <dbReference type="SAM" id="MobiDB-lite"/>
    </source>
</evidence>
<dbReference type="GO" id="GO:0008270">
    <property type="term" value="F:zinc ion binding"/>
    <property type="evidence" value="ECO:0007669"/>
    <property type="project" value="UniProtKB-KW"/>
</dbReference>
<feature type="region of interest" description="Disordered" evidence="6">
    <location>
        <begin position="906"/>
        <end position="955"/>
    </location>
</feature>
<dbReference type="SMART" id="SM00444">
    <property type="entry name" value="GYF"/>
    <property type="match status" value="1"/>
</dbReference>
<keyword evidence="1 5" id="KW-0479">Metal-binding</keyword>
<feature type="region of interest" description="Disordered" evidence="6">
    <location>
        <begin position="439"/>
        <end position="465"/>
    </location>
</feature>
<dbReference type="GO" id="GO:0003677">
    <property type="term" value="F:DNA binding"/>
    <property type="evidence" value="ECO:0007669"/>
    <property type="project" value="UniProtKB-KW"/>
</dbReference>
<dbReference type="SUPFAM" id="SSF57903">
    <property type="entry name" value="FYVE/PHD zinc finger"/>
    <property type="match status" value="1"/>
</dbReference>
<feature type="domain" description="GYF" evidence="9">
    <location>
        <begin position="1059"/>
        <end position="1111"/>
    </location>
</feature>
<dbReference type="InterPro" id="IPR004343">
    <property type="entry name" value="Plus-3_dom"/>
</dbReference>
<dbReference type="CDD" id="cd15568">
    <property type="entry name" value="PHD5_NSD"/>
    <property type="match status" value="1"/>
</dbReference>
<dbReference type="InterPro" id="IPR036855">
    <property type="entry name" value="Znf_CCCH_sf"/>
</dbReference>
<feature type="compositionally biased region" description="Acidic residues" evidence="6">
    <location>
        <begin position="923"/>
        <end position="933"/>
    </location>
</feature>
<evidence type="ECO:0000259" key="9">
    <source>
        <dbReference type="PROSITE" id="PS50829"/>
    </source>
</evidence>
<feature type="compositionally biased region" description="Polar residues" evidence="6">
    <location>
        <begin position="1730"/>
        <end position="1744"/>
    </location>
</feature>
<dbReference type="InterPro" id="IPR003169">
    <property type="entry name" value="GYF"/>
</dbReference>
<dbReference type="SMART" id="SM00249">
    <property type="entry name" value="PHD"/>
    <property type="match status" value="1"/>
</dbReference>
<comment type="caution">
    <text evidence="12">The sequence shown here is derived from an EMBL/GenBank/DDBJ whole genome shotgun (WGS) entry which is preliminary data.</text>
</comment>
<evidence type="ECO:0000259" key="7">
    <source>
        <dbReference type="PROSITE" id="PS50016"/>
    </source>
</evidence>
<evidence type="ECO:0000259" key="11">
    <source>
        <dbReference type="PROSITE" id="PS51925"/>
    </source>
</evidence>
<dbReference type="Gene3D" id="1.10.245.10">
    <property type="entry name" value="SWIB/MDM2 domain"/>
    <property type="match status" value="1"/>
</dbReference>
<feature type="domain" description="DM2" evidence="11">
    <location>
        <begin position="589"/>
        <end position="672"/>
    </location>
</feature>
<keyword evidence="2 5" id="KW-0863">Zinc-finger</keyword>
<dbReference type="PROSITE" id="PS51360">
    <property type="entry name" value="PLUS3"/>
    <property type="match status" value="1"/>
</dbReference>
<dbReference type="PROSITE" id="PS50829">
    <property type="entry name" value="GYF"/>
    <property type="match status" value="1"/>
</dbReference>
<feature type="compositionally biased region" description="Basic and acidic residues" evidence="6">
    <location>
        <begin position="944"/>
        <end position="955"/>
    </location>
</feature>
<dbReference type="PROSITE" id="PS01359">
    <property type="entry name" value="ZF_PHD_1"/>
    <property type="match status" value="1"/>
</dbReference>
<feature type="region of interest" description="Disordered" evidence="6">
    <location>
        <begin position="155"/>
        <end position="187"/>
    </location>
</feature>
<keyword evidence="13" id="KW-1185">Reference proteome</keyword>
<dbReference type="Pfam" id="PF02201">
    <property type="entry name" value="SWIB"/>
    <property type="match status" value="1"/>
</dbReference>
<evidence type="ECO:0008006" key="14">
    <source>
        <dbReference type="Google" id="ProtNLM"/>
    </source>
</evidence>
<evidence type="ECO:0000256" key="4">
    <source>
        <dbReference type="ARBA" id="ARBA00023125"/>
    </source>
</evidence>
<feature type="domain" description="PHD-type" evidence="7">
    <location>
        <begin position="285"/>
        <end position="351"/>
    </location>
</feature>
<keyword evidence="3 5" id="KW-0862">Zinc</keyword>
<feature type="region of interest" description="Disordered" evidence="6">
    <location>
        <begin position="676"/>
        <end position="700"/>
    </location>
</feature>
<dbReference type="InterPro" id="IPR013083">
    <property type="entry name" value="Znf_RING/FYVE/PHD"/>
</dbReference>
<dbReference type="CDD" id="cd10567">
    <property type="entry name" value="SWIB-MDM2_like"/>
    <property type="match status" value="1"/>
</dbReference>
<accession>A0ABD0U5X4</accession>
<organism evidence="12 13">
    <name type="scientific">Dendrobium thyrsiflorum</name>
    <name type="common">Pinecone-like raceme dendrobium</name>
    <name type="synonym">Orchid</name>
    <dbReference type="NCBI Taxonomy" id="117978"/>
    <lineage>
        <taxon>Eukaryota</taxon>
        <taxon>Viridiplantae</taxon>
        <taxon>Streptophyta</taxon>
        <taxon>Embryophyta</taxon>
        <taxon>Tracheophyta</taxon>
        <taxon>Spermatophyta</taxon>
        <taxon>Magnoliopsida</taxon>
        <taxon>Liliopsida</taxon>
        <taxon>Asparagales</taxon>
        <taxon>Orchidaceae</taxon>
        <taxon>Epidendroideae</taxon>
        <taxon>Malaxideae</taxon>
        <taxon>Dendrobiinae</taxon>
        <taxon>Dendrobium</taxon>
    </lineage>
</organism>
<feature type="compositionally biased region" description="Basic and acidic residues" evidence="6">
    <location>
        <begin position="906"/>
        <end position="919"/>
    </location>
</feature>
<sequence length="1778" mass="195521">MKLLPAQICFVFLQFMEDLGVENVTNAHSPLAIVQSVDEMHPSDPAEPEFEDAAGISHLEDKSVRSSVVDVRFRSPKPAEGEEVNVFWSASSRAKSHSPLSSEYEQVPIFEAEQDVAEPHAVAHAEEDEVLASEISFLCAEHNGQILLEGQEASVPEPATPLPQEDRDASSGPAQGGAEPDDLSVKEQVDPDPAHVVCCDEVARCEIAMAGDQVEAAWDEVTEEAVESAGENVEAAGSGDRDAISENEFSVEIDVRRRGGRRRKRGRTSSKVQGTRLPSRKKVEEEVCFICFDGGDLVVCDRRGCPKVYHPSCVNREESYFQSKGQWSCGWHICSKCQKSASYMCFTCTYSLCKVCVNEAEFTCIRGKKGFCPSCMGTILLMETSENADENKDGVDFNDRSCWEYLFKDYWIELKGKLSMNLDEITKARTASKVRSLDIANEESSDDRQGASSDRSSACHNESTAKKKLNLARSTACEISRKEGEIEGLFPPEDTSRKRMKRNSRNAILDSSIKEGKTEFSAVYQENPSMIKVKKRSRKTVNEEGTANDTKSQVSVCKKNSSRKKLKRKSRKASGENLLGDLDKEPTTASEDANWASKELLAFVSHVKNGDKSILSQYDVQELLLDYIKANNLRDPRRRSQIICDKMLLALFGKSRVGHFEMLKLVESHFHIKVSSPASDENQGGDADPIEMRNEENNDLMENNSRITRKRVESKLQANFYDYAAIDAYNINLMYLRRSLMEELIDDMSTFSEKVFGSFVRIRVSAASQRQEVYRLVQVVGCGKAPEEYRTGKRMTDVMLEIINLDKKEVITIDIISNQDFTEEECKRLRQSIKFGFISRLTVGEVQEKARVLQAVRVSDHLESEKLRLTHLRDRASEKGRKKEHRECVEKLQLLSTPEEQMKRFNEVPDVHTDPKMDPSYESPEEDGDEDENKEGNPMQSTFKGRELVSPRKEGSYNWSGALKSSTNVIAMGRAGHCDDFQSMELHAGLAASASEFPSPIKEDEKINVETQKTESKAPAVEPSSENKELLRESAVQLETKLETLLAKVDPQSNANENEKLWHYKDPSGKIQGPFSMVQLRKWSKHFPSNLGIWRKSERQEDSILLTDALAGNFQKDLPEWVPGDIKPTQLVKTSETTSVAYPAHLSPPSPPIISSTKIQGTTASLSIFIEQAKNSKSDDVGVPTGQSSLGSHLVYQNTATQNEKAVRNAACTDLIANLNNKHGTGSNDFSRTSRKEQIVANVKNSEATQQVSYQSIDLHNQPAVLPSEIDPSKKLLEQPGTTPGSILSINGNHSQPRTDLIGEVSASEGHATQMQDLAMPLNSDSCSNLGVPKPTDKLIDHSTSSTESNTVPEISPCDPSQIRFENGGASDVKPTVVSNALEPVSPHRSDASTFPKLAPETLQPAYTNLFTQNSGASFATSLHPVNAYDQALSQNEQPIHLVPQTVSSCNWNLPNDTMGRELSAPSLNSTTMLSGVSAGVSTSVNCNNTLLVSSDGSKSFSTPQLSNSTSTVTFQPSNMCWGTGNPEVNNPGWQMPYPYQNFNNMAAAVGNLLCGSGVQGGLGATNNLGWGMIAQANMNMPWGVQPNSNISWGQGLTLPPQGNATSNFVWGTPQGNTILNDGCRPPAQGNVAPYPFWNAAAPGCSGQNPVVMPVPFVGNMNQNAWGIPSQGTTGAINTSGIAHENNSSSWDSPKENPSNSSFRKDNFRERNIGSRNGDFRATGPGYGSGRQSRNWMPSGNAEGSSRPPENTGVCKFFENGHCRKGASCNYIHSGPIK</sequence>
<dbReference type="Pfam" id="PF03126">
    <property type="entry name" value="Plus-3"/>
    <property type="match status" value="1"/>
</dbReference>
<dbReference type="InterPro" id="IPR011011">
    <property type="entry name" value="Znf_FYVE_PHD"/>
</dbReference>
<evidence type="ECO:0000259" key="8">
    <source>
        <dbReference type="PROSITE" id="PS50103"/>
    </source>
</evidence>
<name>A0ABD0U5X4_DENTH</name>
<dbReference type="SUPFAM" id="SSF90229">
    <property type="entry name" value="CCCH zinc finger"/>
    <property type="match status" value="1"/>
</dbReference>
<dbReference type="SMART" id="SM00719">
    <property type="entry name" value="Plus3"/>
    <property type="match status" value="1"/>
</dbReference>
<gene>
    <name evidence="12" type="ORF">M5K25_022287</name>
</gene>
<dbReference type="PANTHER" id="PTHR46695:SF5">
    <property type="entry name" value="RNA POLYMERASE-ASSOCIATED PROTEIN RTF1 HOMOLOG"/>
    <property type="match status" value="1"/>
</dbReference>
<dbReference type="Pfam" id="PF02213">
    <property type="entry name" value="GYF"/>
    <property type="match status" value="1"/>
</dbReference>
<feature type="compositionally biased region" description="Basic and acidic residues" evidence="6">
    <location>
        <begin position="873"/>
        <end position="890"/>
    </location>
</feature>
<evidence type="ECO:0000256" key="2">
    <source>
        <dbReference type="ARBA" id="ARBA00022771"/>
    </source>
</evidence>
<dbReference type="SUPFAM" id="SSF55277">
    <property type="entry name" value="GYF domain"/>
    <property type="match status" value="1"/>
</dbReference>
<dbReference type="InterPro" id="IPR035445">
    <property type="entry name" value="GYF-like_dom_sf"/>
</dbReference>
<dbReference type="Gene3D" id="3.30.1490.40">
    <property type="match status" value="1"/>
</dbReference>
<dbReference type="PROSITE" id="PS50016">
    <property type="entry name" value="ZF_PHD_2"/>
    <property type="match status" value="1"/>
</dbReference>
<dbReference type="SUPFAM" id="SSF159042">
    <property type="entry name" value="Plus3-like"/>
    <property type="match status" value="1"/>
</dbReference>
<evidence type="ECO:0000313" key="12">
    <source>
        <dbReference type="EMBL" id="KAL0907844.1"/>
    </source>
</evidence>
<dbReference type="InterPro" id="IPR036128">
    <property type="entry name" value="Plus3-like_sf"/>
</dbReference>
<evidence type="ECO:0000256" key="3">
    <source>
        <dbReference type="ARBA" id="ARBA00022833"/>
    </source>
</evidence>
<dbReference type="InterPro" id="IPR001965">
    <property type="entry name" value="Znf_PHD"/>
</dbReference>
<dbReference type="InterPro" id="IPR036885">
    <property type="entry name" value="SWIB_MDM2_dom_sf"/>
</dbReference>
<feature type="domain" description="Plus3" evidence="10">
    <location>
        <begin position="725"/>
        <end position="858"/>
    </location>
</feature>
<feature type="compositionally biased region" description="Basic and acidic residues" evidence="6">
    <location>
        <begin position="1703"/>
        <end position="1713"/>
    </location>
</feature>
<keyword evidence="4" id="KW-0238">DNA-binding</keyword>
<dbReference type="InterPro" id="IPR019787">
    <property type="entry name" value="Znf_PHD-finger"/>
</dbReference>
<dbReference type="Gene3D" id="3.30.40.10">
    <property type="entry name" value="Zinc/RING finger domain, C3HC4 (zinc finger)"/>
    <property type="match status" value="1"/>
</dbReference>
<feature type="zinc finger region" description="C3H1-type" evidence="5">
    <location>
        <begin position="1749"/>
        <end position="1776"/>
    </location>
</feature>
<dbReference type="SMART" id="SM00151">
    <property type="entry name" value="SWIB"/>
    <property type="match status" value="1"/>
</dbReference>
<evidence type="ECO:0000256" key="1">
    <source>
        <dbReference type="ARBA" id="ARBA00022723"/>
    </source>
</evidence>
<feature type="domain" description="C3H1-type" evidence="8">
    <location>
        <begin position="1749"/>
        <end position="1776"/>
    </location>
</feature>
<proteinExistence type="predicted"/>
<dbReference type="PROSITE" id="PS51925">
    <property type="entry name" value="SWIB_MDM2"/>
    <property type="match status" value="1"/>
</dbReference>
<feature type="compositionally biased region" description="Polar residues" evidence="6">
    <location>
        <begin position="543"/>
        <end position="555"/>
    </location>
</feature>
<feature type="compositionally biased region" description="Polar residues" evidence="6">
    <location>
        <begin position="450"/>
        <end position="462"/>
    </location>
</feature>
<feature type="compositionally biased region" description="Polar residues" evidence="6">
    <location>
        <begin position="1672"/>
        <end position="1702"/>
    </location>
</feature>
<feature type="region of interest" description="Disordered" evidence="6">
    <location>
        <begin position="1672"/>
        <end position="1750"/>
    </location>
</feature>
<reference evidence="12 13" key="1">
    <citation type="journal article" date="2024" name="Plant Biotechnol. J.">
        <title>Dendrobium thyrsiflorum genome and its molecular insights into genes involved in important horticultural traits.</title>
        <authorList>
            <person name="Chen B."/>
            <person name="Wang J.Y."/>
            <person name="Zheng P.J."/>
            <person name="Li K.L."/>
            <person name="Liang Y.M."/>
            <person name="Chen X.F."/>
            <person name="Zhang C."/>
            <person name="Zhao X."/>
            <person name="He X."/>
            <person name="Zhang G.Q."/>
            <person name="Liu Z.J."/>
            <person name="Xu Q."/>
        </authorList>
    </citation>
    <scope>NUCLEOTIDE SEQUENCE [LARGE SCALE GENOMIC DNA]</scope>
    <source>
        <strain evidence="12">GZMU011</strain>
    </source>
</reference>
<feature type="region of interest" description="Disordered" evidence="6">
    <location>
        <begin position="256"/>
        <end position="276"/>
    </location>
</feature>
<dbReference type="Proteomes" id="UP001552299">
    <property type="component" value="Unassembled WGS sequence"/>
</dbReference>
<dbReference type="Pfam" id="PF25980">
    <property type="entry name" value="NERD_plant"/>
    <property type="match status" value="1"/>
</dbReference>